<dbReference type="InterPro" id="IPR044548">
    <property type="entry name" value="AF0060_NTP-PPase_MazG-like"/>
</dbReference>
<accession>A0ABN2LF81</accession>
<reference evidence="1 2" key="1">
    <citation type="journal article" date="2019" name="Int. J. Syst. Evol. Microbiol.">
        <title>The Global Catalogue of Microorganisms (GCM) 10K type strain sequencing project: providing services to taxonomists for standard genome sequencing and annotation.</title>
        <authorList>
            <consortium name="The Broad Institute Genomics Platform"/>
            <consortium name="The Broad Institute Genome Sequencing Center for Infectious Disease"/>
            <person name="Wu L."/>
            <person name="Ma J."/>
        </authorList>
    </citation>
    <scope>NUCLEOTIDE SEQUENCE [LARGE SCALE GENOMIC DNA]</scope>
    <source>
        <strain evidence="1 2">JCM 13250</strain>
    </source>
</reference>
<keyword evidence="2" id="KW-1185">Reference proteome</keyword>
<evidence type="ECO:0008006" key="3">
    <source>
        <dbReference type="Google" id="ProtNLM"/>
    </source>
</evidence>
<comment type="caution">
    <text evidence="1">The sequence shown here is derived from an EMBL/GenBank/DDBJ whole genome shotgun (WGS) entry which is preliminary data.</text>
</comment>
<evidence type="ECO:0000313" key="2">
    <source>
        <dbReference type="Proteomes" id="UP001500218"/>
    </source>
</evidence>
<dbReference type="SUPFAM" id="SSF101386">
    <property type="entry name" value="all-alpha NTP pyrophosphatases"/>
    <property type="match status" value="1"/>
</dbReference>
<proteinExistence type="predicted"/>
<name>A0ABN2LF81_9ACTN</name>
<dbReference type="CDD" id="cd11533">
    <property type="entry name" value="NTP-PPase_Af0060_like"/>
    <property type="match status" value="1"/>
</dbReference>
<organism evidence="1 2">
    <name type="scientific">Luedemannella flava</name>
    <dbReference type="NCBI Taxonomy" id="349316"/>
    <lineage>
        <taxon>Bacteria</taxon>
        <taxon>Bacillati</taxon>
        <taxon>Actinomycetota</taxon>
        <taxon>Actinomycetes</taxon>
        <taxon>Micromonosporales</taxon>
        <taxon>Micromonosporaceae</taxon>
        <taxon>Luedemannella</taxon>
    </lineage>
</organism>
<dbReference type="Proteomes" id="UP001500218">
    <property type="component" value="Unassembled WGS sequence"/>
</dbReference>
<dbReference type="EMBL" id="BAAALT010000009">
    <property type="protein sequence ID" value="GAA1786658.1"/>
    <property type="molecule type" value="Genomic_DNA"/>
</dbReference>
<dbReference type="Pfam" id="PF01503">
    <property type="entry name" value="PRA-PH"/>
    <property type="match status" value="1"/>
</dbReference>
<evidence type="ECO:0000313" key="1">
    <source>
        <dbReference type="EMBL" id="GAA1786658.1"/>
    </source>
</evidence>
<dbReference type="InterPro" id="IPR021130">
    <property type="entry name" value="PRib-ATP_PPHydrolase-like"/>
</dbReference>
<sequence>MTEQMSGTDDLWARVRAAVAWFDATNGRDQAEITLRILKIVEEAGEAAGAWIGALGQNPRKGHSHTVDDVAAELADVAFATMVAIASLGVDVEATITACARKVSQRIDDEPGE</sequence>
<gene>
    <name evidence="1" type="ORF">GCM10009682_06050</name>
</gene>
<dbReference type="RefSeq" id="WP_344125936.1">
    <property type="nucleotide sequence ID" value="NZ_BAAALT010000009.1"/>
</dbReference>
<dbReference type="Gene3D" id="1.10.287.1080">
    <property type="entry name" value="MazG-like"/>
    <property type="match status" value="1"/>
</dbReference>
<protein>
    <recommendedName>
        <fullName evidence="3">NTP pyrophosphohydrolase MazG putative catalytic core domain-containing protein</fullName>
    </recommendedName>
</protein>